<dbReference type="Gene3D" id="3.40.50.300">
    <property type="entry name" value="P-loop containing nucleotide triphosphate hydrolases"/>
    <property type="match status" value="1"/>
</dbReference>
<feature type="domain" description="Sulfotransferase" evidence="4">
    <location>
        <begin position="8"/>
        <end position="119"/>
    </location>
</feature>
<proteinExistence type="inferred from homology"/>
<dbReference type="PANTHER" id="PTHR11783">
    <property type="entry name" value="SULFOTRANSFERASE SULT"/>
    <property type="match status" value="1"/>
</dbReference>
<evidence type="ECO:0000256" key="1">
    <source>
        <dbReference type="ARBA" id="ARBA00005771"/>
    </source>
</evidence>
<gene>
    <name evidence="5" type="ORF">ANE_LOCUS13334</name>
</gene>
<protein>
    <recommendedName>
        <fullName evidence="3">Sulfotransferase</fullName>
        <ecNumber evidence="3">2.8.2.-</ecNumber>
    </recommendedName>
</protein>
<dbReference type="Proteomes" id="UP000489600">
    <property type="component" value="Unassembled WGS sequence"/>
</dbReference>
<name>A0A565BPP7_9BRAS</name>
<evidence type="ECO:0000256" key="2">
    <source>
        <dbReference type="ARBA" id="ARBA00022679"/>
    </source>
</evidence>
<reference evidence="5" key="1">
    <citation type="submission" date="2019-07" db="EMBL/GenBank/DDBJ databases">
        <authorList>
            <person name="Dittberner H."/>
        </authorList>
    </citation>
    <scope>NUCLEOTIDE SEQUENCE [LARGE SCALE GENOMIC DNA]</scope>
</reference>
<evidence type="ECO:0000256" key="3">
    <source>
        <dbReference type="RuleBase" id="RU361155"/>
    </source>
</evidence>
<keyword evidence="6" id="KW-1185">Reference proteome</keyword>
<evidence type="ECO:0000313" key="6">
    <source>
        <dbReference type="Proteomes" id="UP000489600"/>
    </source>
</evidence>
<organism evidence="5 6">
    <name type="scientific">Arabis nemorensis</name>
    <dbReference type="NCBI Taxonomy" id="586526"/>
    <lineage>
        <taxon>Eukaryota</taxon>
        <taxon>Viridiplantae</taxon>
        <taxon>Streptophyta</taxon>
        <taxon>Embryophyta</taxon>
        <taxon>Tracheophyta</taxon>
        <taxon>Spermatophyta</taxon>
        <taxon>Magnoliopsida</taxon>
        <taxon>eudicotyledons</taxon>
        <taxon>Gunneridae</taxon>
        <taxon>Pentapetalae</taxon>
        <taxon>rosids</taxon>
        <taxon>malvids</taxon>
        <taxon>Brassicales</taxon>
        <taxon>Brassicaceae</taxon>
        <taxon>Arabideae</taxon>
        <taxon>Arabis</taxon>
    </lineage>
</organism>
<dbReference type="InterPro" id="IPR000863">
    <property type="entry name" value="Sulfotransferase_dom"/>
</dbReference>
<dbReference type="EMBL" id="CABITT030000004">
    <property type="protein sequence ID" value="VVB02890.1"/>
    <property type="molecule type" value="Genomic_DNA"/>
</dbReference>
<dbReference type="InterPro" id="IPR027417">
    <property type="entry name" value="P-loop_NTPase"/>
</dbReference>
<dbReference type="Pfam" id="PF00685">
    <property type="entry name" value="Sulfotransfer_1"/>
    <property type="match status" value="1"/>
</dbReference>
<evidence type="ECO:0000259" key="4">
    <source>
        <dbReference type="Pfam" id="PF00685"/>
    </source>
</evidence>
<evidence type="ECO:0000313" key="5">
    <source>
        <dbReference type="EMBL" id="VVB02890.1"/>
    </source>
</evidence>
<dbReference type="SUPFAM" id="SSF52540">
    <property type="entry name" value="P-loop containing nucleoside triphosphate hydrolases"/>
    <property type="match status" value="1"/>
</dbReference>
<dbReference type="AlphaFoldDB" id="A0A565BPP7"/>
<comment type="similarity">
    <text evidence="1 3">Belongs to the sulfotransferase 1 family.</text>
</comment>
<dbReference type="EC" id="2.8.2.-" evidence="3"/>
<accession>A0A565BPP7</accession>
<sequence>MFGENPSKDITKISSPRVFNTHLPLSFLPETVKTSGCRVIYITRHPADTFVSLWHLYYNKFGTEISIREAFDEFCKGLIPAGPYFEQVLEFWEARDRVLFVIYEDLKAKPEESVRKIAERRSSLERD</sequence>
<keyword evidence="2 3" id="KW-0808">Transferase</keyword>
<comment type="caution">
    <text evidence="5">The sequence shown here is derived from an EMBL/GenBank/DDBJ whole genome shotgun (WGS) entry which is preliminary data.</text>
</comment>
<dbReference type="GO" id="GO:0008146">
    <property type="term" value="F:sulfotransferase activity"/>
    <property type="evidence" value="ECO:0007669"/>
    <property type="project" value="InterPro"/>
</dbReference>
<dbReference type="OrthoDB" id="205623at2759"/>